<sequence length="125" mass="14431">MRIKEHQEIDAGNCQVCCAPPPHFAVIWIICSVFCHTYMIAKEQTEIVDACSCNFSRSYSLFYLTLLIPESAYKMMSLPIPNYHQDSATIHNKVSESSIEQGEENKKQRQQHKEDKCNYKISNEP</sequence>
<protein>
    <submittedName>
        <fullName evidence="2">Uncharacterized protein</fullName>
    </submittedName>
</protein>
<organism evidence="2 3">
    <name type="scientific">Ensete ventricosum</name>
    <name type="common">Abyssinian banana</name>
    <name type="synonym">Musa ensete</name>
    <dbReference type="NCBI Taxonomy" id="4639"/>
    <lineage>
        <taxon>Eukaryota</taxon>
        <taxon>Viridiplantae</taxon>
        <taxon>Streptophyta</taxon>
        <taxon>Embryophyta</taxon>
        <taxon>Tracheophyta</taxon>
        <taxon>Spermatophyta</taxon>
        <taxon>Magnoliopsida</taxon>
        <taxon>Liliopsida</taxon>
        <taxon>Zingiberales</taxon>
        <taxon>Musaceae</taxon>
        <taxon>Ensete</taxon>
    </lineage>
</organism>
<reference evidence="2 3" key="1">
    <citation type="submission" date="2022-12" db="EMBL/GenBank/DDBJ databases">
        <title>Chromosome-scale assembly of the Ensete ventricosum genome.</title>
        <authorList>
            <person name="Dussert Y."/>
            <person name="Stocks J."/>
            <person name="Wendawek A."/>
            <person name="Woldeyes F."/>
            <person name="Nichols R.A."/>
            <person name="Borrell J.S."/>
        </authorList>
    </citation>
    <scope>NUCLEOTIDE SEQUENCE [LARGE SCALE GENOMIC DNA]</scope>
    <source>
        <strain evidence="3">cv. Maze</strain>
        <tissue evidence="2">Seeds</tissue>
    </source>
</reference>
<gene>
    <name evidence="2" type="ORF">OPV22_013525</name>
</gene>
<keyword evidence="3" id="KW-1185">Reference proteome</keyword>
<comment type="caution">
    <text evidence="2">The sequence shown here is derived from an EMBL/GenBank/DDBJ whole genome shotgun (WGS) entry which is preliminary data.</text>
</comment>
<evidence type="ECO:0000313" key="2">
    <source>
        <dbReference type="EMBL" id="KAJ8491804.1"/>
    </source>
</evidence>
<dbReference type="Proteomes" id="UP001222027">
    <property type="component" value="Unassembled WGS sequence"/>
</dbReference>
<dbReference type="AlphaFoldDB" id="A0AAV8R125"/>
<feature type="region of interest" description="Disordered" evidence="1">
    <location>
        <begin position="91"/>
        <end position="125"/>
    </location>
</feature>
<proteinExistence type="predicted"/>
<accession>A0AAV8R125</accession>
<name>A0AAV8R125_ENSVE</name>
<feature type="compositionally biased region" description="Basic and acidic residues" evidence="1">
    <location>
        <begin position="103"/>
        <end position="118"/>
    </location>
</feature>
<feature type="compositionally biased region" description="Polar residues" evidence="1">
    <location>
        <begin position="91"/>
        <end position="100"/>
    </location>
</feature>
<evidence type="ECO:0000313" key="3">
    <source>
        <dbReference type="Proteomes" id="UP001222027"/>
    </source>
</evidence>
<dbReference type="EMBL" id="JAQQAF010000004">
    <property type="protein sequence ID" value="KAJ8491804.1"/>
    <property type="molecule type" value="Genomic_DNA"/>
</dbReference>
<evidence type="ECO:0000256" key="1">
    <source>
        <dbReference type="SAM" id="MobiDB-lite"/>
    </source>
</evidence>